<organism evidence="1 2">
    <name type="scientific">Clostridium manihotivorum</name>
    <dbReference type="NCBI Taxonomy" id="2320868"/>
    <lineage>
        <taxon>Bacteria</taxon>
        <taxon>Bacillati</taxon>
        <taxon>Bacillota</taxon>
        <taxon>Clostridia</taxon>
        <taxon>Eubacteriales</taxon>
        <taxon>Clostridiaceae</taxon>
        <taxon>Clostridium</taxon>
    </lineage>
</organism>
<dbReference type="EMBL" id="CP025746">
    <property type="protein sequence ID" value="QAA33565.1"/>
    <property type="molecule type" value="Genomic_DNA"/>
</dbReference>
<dbReference type="PRINTS" id="PR01003">
    <property type="entry name" value="FLGFLIH"/>
</dbReference>
<dbReference type="InterPro" id="IPR000563">
    <property type="entry name" value="Flag_FliH"/>
</dbReference>
<proteinExistence type="predicted"/>
<reference evidence="1 2" key="1">
    <citation type="submission" date="2018-01" db="EMBL/GenBank/DDBJ databases">
        <title>Genome Sequencing and Assembly of Anaerobacter polyendosporus strain CT4.</title>
        <authorList>
            <person name="Tachaapaikoon C."/>
            <person name="Sutheeworapong S."/>
            <person name="Jenjaroenpun P."/>
            <person name="Wongsurawat T."/>
            <person name="Nookeaw I."/>
            <person name="Cheawchanlertfa P."/>
            <person name="Kosugi A."/>
            <person name="Cheevadhanarak S."/>
            <person name="Ratanakhanokchai K."/>
        </authorList>
    </citation>
    <scope>NUCLEOTIDE SEQUENCE [LARGE SCALE GENOMIC DNA]</scope>
    <source>
        <strain evidence="1 2">CT4</strain>
    </source>
</reference>
<dbReference type="Pfam" id="PF12784">
    <property type="entry name" value="PDDEXK_2"/>
    <property type="match status" value="1"/>
</dbReference>
<sequence length="310" mass="35887">MFKGLLDPKVDFVFKNIFGSDKNPEILISFLNAILKPKDKITVVEIKGNDIEKQFIEDKYSRLDIKATTSNNEIVNIEIQLKNEYNMVKRSLYYLSKMYEEQLTEGEDYSKLCRTICINILNFKYLKTESFHTGYRLKEIETNEELTDIIEMHFIEIPKLKDNTDEKDMLVAWTEFLKNPESEKVRSLELTVEEIRQAKDKLIKMSNDSVQREIYEMRAKILKDKVSALNKAKEEGIQQGLEQGIQQGLEQGIQQGIQKGLEKGLEQGLEQGEKNKAIAIAKNLLDVLDDETISLKTGLLIEEVEKLRKN</sequence>
<accession>A0A3R5UAF6</accession>
<gene>
    <name evidence="1" type="ORF">C1I91_19040</name>
</gene>
<dbReference type="PANTHER" id="PTHR41317">
    <property type="entry name" value="PD-(D_E)XK NUCLEASE FAMILY TRANSPOSASE"/>
    <property type="match status" value="1"/>
</dbReference>
<dbReference type="KEGG" id="cmah:C1I91_19040"/>
<dbReference type="Proteomes" id="UP000286268">
    <property type="component" value="Chromosome"/>
</dbReference>
<evidence type="ECO:0008006" key="3">
    <source>
        <dbReference type="Google" id="ProtNLM"/>
    </source>
</evidence>
<evidence type="ECO:0000313" key="1">
    <source>
        <dbReference type="EMBL" id="QAA33565.1"/>
    </source>
</evidence>
<protein>
    <recommendedName>
        <fullName evidence="3">Rpn family recombination-promoting nuclease/putative transposase</fullName>
    </recommendedName>
</protein>
<dbReference type="GO" id="GO:0003774">
    <property type="term" value="F:cytoskeletal motor activity"/>
    <property type="evidence" value="ECO:0007669"/>
    <property type="project" value="InterPro"/>
</dbReference>
<dbReference type="RefSeq" id="WP_128214288.1">
    <property type="nucleotide sequence ID" value="NZ_CP025746.1"/>
</dbReference>
<dbReference type="AlphaFoldDB" id="A0A3R5UAF6"/>
<keyword evidence="2" id="KW-1185">Reference proteome</keyword>
<dbReference type="GO" id="GO:0009288">
    <property type="term" value="C:bacterial-type flagellum"/>
    <property type="evidence" value="ECO:0007669"/>
    <property type="project" value="InterPro"/>
</dbReference>
<dbReference type="PANTHER" id="PTHR41317:SF1">
    <property type="entry name" value="PD-(D_E)XK NUCLEASE FAMILY TRANSPOSASE"/>
    <property type="match status" value="1"/>
</dbReference>
<dbReference type="InterPro" id="IPR010106">
    <property type="entry name" value="RpnA"/>
</dbReference>
<dbReference type="NCBIfam" id="TIGR01784">
    <property type="entry name" value="T_den_put_tspse"/>
    <property type="match status" value="1"/>
</dbReference>
<dbReference type="GO" id="GO:0071973">
    <property type="term" value="P:bacterial-type flagellum-dependent cell motility"/>
    <property type="evidence" value="ECO:0007669"/>
    <property type="project" value="InterPro"/>
</dbReference>
<evidence type="ECO:0000313" key="2">
    <source>
        <dbReference type="Proteomes" id="UP000286268"/>
    </source>
</evidence>
<name>A0A3R5UAF6_9CLOT</name>
<dbReference type="OrthoDB" id="2973070at2"/>